<protein>
    <submittedName>
        <fullName evidence="4">Dienelactone hydrolase domain-containing protein</fullName>
    </submittedName>
</protein>
<dbReference type="Pfam" id="PF00561">
    <property type="entry name" value="Abhydrolase_1"/>
    <property type="match status" value="1"/>
</dbReference>
<evidence type="ECO:0000313" key="3">
    <source>
        <dbReference type="Proteomes" id="UP000887540"/>
    </source>
</evidence>
<dbReference type="AlphaFoldDB" id="A0A914BVD1"/>
<sequence>MVDQIKTDDITLQLPDVKLKAFLSVPENPRGAVLFAHGSGSSRHSPRNQYTAKVFQNVGFCTLLMDLLTPDEEKTDIIDRKHRFNIPLLAHRLAEATDWFVQQDAYKNFPVGYFGASTGAAAALIAAAQRSTIVKAVVSRGGRPDLAGQFLPKVQCPTLFIVGGNDYGVIELNEDAFNMLRCEKHFEIVSGATHLFEEPGKLEEVAMLTKEFFDHHLL</sequence>
<evidence type="ECO:0000313" key="4">
    <source>
        <dbReference type="WBParaSite" id="ACRNAN_Path_1080.g4134.t1"/>
    </source>
</evidence>
<dbReference type="WBParaSite" id="ACRNAN_Path_1080.g4134.t1">
    <property type="protein sequence ID" value="ACRNAN_Path_1080.g4134.t1"/>
    <property type="gene ID" value="ACRNAN_Path_1080.g4134"/>
</dbReference>
<dbReference type="PANTHER" id="PTHR22946">
    <property type="entry name" value="DIENELACTONE HYDROLASE DOMAIN-CONTAINING PROTEIN-RELATED"/>
    <property type="match status" value="1"/>
</dbReference>
<evidence type="ECO:0000256" key="1">
    <source>
        <dbReference type="ARBA" id="ARBA00038115"/>
    </source>
</evidence>
<reference evidence="4" key="1">
    <citation type="submission" date="2022-11" db="UniProtKB">
        <authorList>
            <consortium name="WormBaseParasite"/>
        </authorList>
    </citation>
    <scope>IDENTIFICATION</scope>
</reference>
<feature type="domain" description="AB hydrolase-1" evidence="2">
    <location>
        <begin position="32"/>
        <end position="142"/>
    </location>
</feature>
<proteinExistence type="inferred from homology"/>
<dbReference type="Gene3D" id="3.40.50.1820">
    <property type="entry name" value="alpha/beta hydrolase"/>
    <property type="match status" value="1"/>
</dbReference>
<evidence type="ECO:0000259" key="2">
    <source>
        <dbReference type="Pfam" id="PF00561"/>
    </source>
</evidence>
<comment type="similarity">
    <text evidence="1">Belongs to the AB hydrolase superfamily. FUS2 hydrolase family.</text>
</comment>
<dbReference type="InterPro" id="IPR000073">
    <property type="entry name" value="AB_hydrolase_1"/>
</dbReference>
<keyword evidence="3" id="KW-1185">Reference proteome</keyword>
<dbReference type="InterPro" id="IPR050261">
    <property type="entry name" value="FrsA_esterase"/>
</dbReference>
<dbReference type="SUPFAM" id="SSF53474">
    <property type="entry name" value="alpha/beta-Hydrolases"/>
    <property type="match status" value="1"/>
</dbReference>
<organism evidence="3 4">
    <name type="scientific">Acrobeloides nanus</name>
    <dbReference type="NCBI Taxonomy" id="290746"/>
    <lineage>
        <taxon>Eukaryota</taxon>
        <taxon>Metazoa</taxon>
        <taxon>Ecdysozoa</taxon>
        <taxon>Nematoda</taxon>
        <taxon>Chromadorea</taxon>
        <taxon>Rhabditida</taxon>
        <taxon>Tylenchina</taxon>
        <taxon>Cephalobomorpha</taxon>
        <taxon>Cephaloboidea</taxon>
        <taxon>Cephalobidae</taxon>
        <taxon>Acrobeloides</taxon>
    </lineage>
</organism>
<name>A0A914BVD1_9BILA</name>
<accession>A0A914BVD1</accession>
<dbReference type="Proteomes" id="UP000887540">
    <property type="component" value="Unplaced"/>
</dbReference>
<dbReference type="InterPro" id="IPR029058">
    <property type="entry name" value="AB_hydrolase_fold"/>
</dbReference>